<keyword evidence="1" id="KW-0812">Transmembrane</keyword>
<proteinExistence type="predicted"/>
<gene>
    <name evidence="3" type="ORF">CEXT_413531</name>
</gene>
<feature type="signal peptide" evidence="2">
    <location>
        <begin position="1"/>
        <end position="17"/>
    </location>
</feature>
<sequence length="102" mass="11334">MLFLLGVYLCTSGMYRCGSWLEHDLPARVPLVSNVPGPMASLLQQLQLEMGICVQCLLSRTWAYNYGYNVYDVGSTMLFWHRGVVGFNAPLVGLGGVYGLRK</sequence>
<comment type="caution">
    <text evidence="3">The sequence shown here is derived from an EMBL/GenBank/DDBJ whole genome shotgun (WGS) entry which is preliminary data.</text>
</comment>
<dbReference type="EMBL" id="BPLR01014182">
    <property type="protein sequence ID" value="GIY66978.1"/>
    <property type="molecule type" value="Genomic_DNA"/>
</dbReference>
<keyword evidence="1" id="KW-1133">Transmembrane helix</keyword>
<feature type="chain" id="PRO_5043539963" evidence="2">
    <location>
        <begin position="18"/>
        <end position="102"/>
    </location>
</feature>
<organism evidence="3 4">
    <name type="scientific">Caerostris extrusa</name>
    <name type="common">Bark spider</name>
    <name type="synonym">Caerostris bankana</name>
    <dbReference type="NCBI Taxonomy" id="172846"/>
    <lineage>
        <taxon>Eukaryota</taxon>
        <taxon>Metazoa</taxon>
        <taxon>Ecdysozoa</taxon>
        <taxon>Arthropoda</taxon>
        <taxon>Chelicerata</taxon>
        <taxon>Arachnida</taxon>
        <taxon>Araneae</taxon>
        <taxon>Araneomorphae</taxon>
        <taxon>Entelegynae</taxon>
        <taxon>Araneoidea</taxon>
        <taxon>Araneidae</taxon>
        <taxon>Caerostris</taxon>
    </lineage>
</organism>
<dbReference type="Proteomes" id="UP001054945">
    <property type="component" value="Unassembled WGS sequence"/>
</dbReference>
<keyword evidence="2" id="KW-0732">Signal</keyword>
<evidence type="ECO:0000256" key="1">
    <source>
        <dbReference type="SAM" id="Phobius"/>
    </source>
</evidence>
<accession>A0AAV4VBE6</accession>
<feature type="transmembrane region" description="Helical" evidence="1">
    <location>
        <begin position="79"/>
        <end position="100"/>
    </location>
</feature>
<name>A0AAV4VBE6_CAEEX</name>
<keyword evidence="1" id="KW-0472">Membrane</keyword>
<evidence type="ECO:0000313" key="3">
    <source>
        <dbReference type="EMBL" id="GIY66978.1"/>
    </source>
</evidence>
<keyword evidence="4" id="KW-1185">Reference proteome</keyword>
<dbReference type="AlphaFoldDB" id="A0AAV4VBE6"/>
<evidence type="ECO:0000313" key="4">
    <source>
        <dbReference type="Proteomes" id="UP001054945"/>
    </source>
</evidence>
<evidence type="ECO:0000256" key="2">
    <source>
        <dbReference type="SAM" id="SignalP"/>
    </source>
</evidence>
<reference evidence="3 4" key="1">
    <citation type="submission" date="2021-06" db="EMBL/GenBank/DDBJ databases">
        <title>Caerostris extrusa draft genome.</title>
        <authorList>
            <person name="Kono N."/>
            <person name="Arakawa K."/>
        </authorList>
    </citation>
    <scope>NUCLEOTIDE SEQUENCE [LARGE SCALE GENOMIC DNA]</scope>
</reference>
<protein>
    <submittedName>
        <fullName evidence="3">Uncharacterized protein</fullName>
    </submittedName>
</protein>